<dbReference type="HOGENOM" id="CLU_3403755_0_0_10"/>
<evidence type="ECO:0000313" key="1">
    <source>
        <dbReference type="EMBL" id="EHQ01710.1"/>
    </source>
</evidence>
<reference evidence="2" key="1">
    <citation type="journal article" date="2012" name="Stand. Genomic Sci.">
        <title>Genome sequence of the Antarctic rhodopsins-containing flavobacterium Gillisia limnaea type strain (R-8282(T)).</title>
        <authorList>
            <person name="Riedel T."/>
            <person name="Held B."/>
            <person name="Nolan M."/>
            <person name="Lucas S."/>
            <person name="Lapidus A."/>
            <person name="Tice H."/>
            <person name="Del Rio T.G."/>
            <person name="Cheng J.F."/>
            <person name="Han C."/>
            <person name="Tapia R."/>
            <person name="Goodwin L.A."/>
            <person name="Pitluck S."/>
            <person name="Liolios K."/>
            <person name="Mavromatis K."/>
            <person name="Pagani I."/>
            <person name="Ivanova N."/>
            <person name="Mikhailova N."/>
            <person name="Pati A."/>
            <person name="Chen A."/>
            <person name="Palaniappan K."/>
            <person name="Land M."/>
            <person name="Rohde M."/>
            <person name="Tindall B.J."/>
            <person name="Detter J.C."/>
            <person name="Goker M."/>
            <person name="Bristow J."/>
            <person name="Eisen J.A."/>
            <person name="Markowitz V."/>
            <person name="Hugenholtz P."/>
            <person name="Kyrpides N.C."/>
            <person name="Klenk H.P."/>
            <person name="Woyke T."/>
        </authorList>
    </citation>
    <scope>NUCLEOTIDE SEQUENCE [LARGE SCALE GENOMIC DNA]</scope>
    <source>
        <strain evidence="2">DSM 15749 / LMG 21470 / R-8282</strain>
    </source>
</reference>
<dbReference type="Proteomes" id="UP000003844">
    <property type="component" value="Unassembled WGS sequence"/>
</dbReference>
<evidence type="ECO:0000313" key="2">
    <source>
        <dbReference type="Proteomes" id="UP000003844"/>
    </source>
</evidence>
<accession>H2BUQ5</accession>
<keyword evidence="2" id="KW-1185">Reference proteome</keyword>
<gene>
    <name evidence="1" type="ORF">Gilli_1033</name>
</gene>
<proteinExistence type="predicted"/>
<dbReference type="EMBL" id="JH594606">
    <property type="protein sequence ID" value="EHQ01710.1"/>
    <property type="molecule type" value="Genomic_DNA"/>
</dbReference>
<name>H2BUQ5_GILLR</name>
<protein>
    <submittedName>
        <fullName evidence="1">Uncharacterized protein</fullName>
    </submittedName>
</protein>
<organism evidence="1 2">
    <name type="scientific">Gillisia limnaea (strain DSM 15749 / LMG 21470 / R-8282)</name>
    <dbReference type="NCBI Taxonomy" id="865937"/>
    <lineage>
        <taxon>Bacteria</taxon>
        <taxon>Pseudomonadati</taxon>
        <taxon>Bacteroidota</taxon>
        <taxon>Flavobacteriia</taxon>
        <taxon>Flavobacteriales</taxon>
        <taxon>Flavobacteriaceae</taxon>
        <taxon>Gillisia</taxon>
    </lineage>
</organism>
<sequence>MYKSINETFKLVKSFEASPTVLIVWFLQGQ</sequence>
<dbReference type="AlphaFoldDB" id="H2BUQ5"/>
<dbReference type="STRING" id="865937.Gilli_1033"/>